<accession>A0A2W5N999</accession>
<keyword evidence="1" id="KW-0805">Transcription regulation</keyword>
<reference evidence="5 6" key="1">
    <citation type="submission" date="2017-08" db="EMBL/GenBank/DDBJ databases">
        <title>Infants hospitalized years apart are colonized by the same room-sourced microbial strains.</title>
        <authorList>
            <person name="Brooks B."/>
            <person name="Olm M.R."/>
            <person name="Firek B.A."/>
            <person name="Baker R."/>
            <person name="Thomas B.C."/>
            <person name="Morowitz M.J."/>
            <person name="Banfield J.F."/>
        </authorList>
    </citation>
    <scope>NUCLEOTIDE SEQUENCE [LARGE SCALE GENOMIC DNA]</scope>
    <source>
        <strain evidence="5">S2_005_002_R2_34</strain>
    </source>
</reference>
<dbReference type="GO" id="GO:0003700">
    <property type="term" value="F:DNA-binding transcription factor activity"/>
    <property type="evidence" value="ECO:0007669"/>
    <property type="project" value="InterPro"/>
</dbReference>
<keyword evidence="2" id="KW-0238">DNA-binding</keyword>
<proteinExistence type="predicted"/>
<dbReference type="PROSITE" id="PS01124">
    <property type="entry name" value="HTH_ARAC_FAMILY_2"/>
    <property type="match status" value="1"/>
</dbReference>
<dbReference type="Pfam" id="PF12833">
    <property type="entry name" value="HTH_18"/>
    <property type="match status" value="1"/>
</dbReference>
<feature type="domain" description="HTH araC/xylS-type" evidence="4">
    <location>
        <begin position="192"/>
        <end position="290"/>
    </location>
</feature>
<dbReference type="EMBL" id="QFPW01000005">
    <property type="protein sequence ID" value="PZQ50051.1"/>
    <property type="molecule type" value="Genomic_DNA"/>
</dbReference>
<keyword evidence="3" id="KW-0804">Transcription</keyword>
<dbReference type="Gene3D" id="1.10.10.60">
    <property type="entry name" value="Homeodomain-like"/>
    <property type="match status" value="1"/>
</dbReference>
<dbReference type="InterPro" id="IPR018060">
    <property type="entry name" value="HTH_AraC"/>
</dbReference>
<comment type="caution">
    <text evidence="5">The sequence shown here is derived from an EMBL/GenBank/DDBJ whole genome shotgun (WGS) entry which is preliminary data.</text>
</comment>
<dbReference type="GO" id="GO:0043565">
    <property type="term" value="F:sequence-specific DNA binding"/>
    <property type="evidence" value="ECO:0007669"/>
    <property type="project" value="InterPro"/>
</dbReference>
<protein>
    <recommendedName>
        <fullName evidence="4">HTH araC/xylS-type domain-containing protein</fullName>
    </recommendedName>
</protein>
<dbReference type="PANTHER" id="PTHR46796">
    <property type="entry name" value="HTH-TYPE TRANSCRIPTIONAL ACTIVATOR RHAS-RELATED"/>
    <property type="match status" value="1"/>
</dbReference>
<evidence type="ECO:0000313" key="6">
    <source>
        <dbReference type="Proteomes" id="UP000249185"/>
    </source>
</evidence>
<organism evidence="5 6">
    <name type="scientific">Rhodovulum sulfidophilum</name>
    <name type="common">Rhodobacter sulfidophilus</name>
    <dbReference type="NCBI Taxonomy" id="35806"/>
    <lineage>
        <taxon>Bacteria</taxon>
        <taxon>Pseudomonadati</taxon>
        <taxon>Pseudomonadota</taxon>
        <taxon>Alphaproteobacteria</taxon>
        <taxon>Rhodobacterales</taxon>
        <taxon>Paracoccaceae</taxon>
        <taxon>Rhodovulum</taxon>
    </lineage>
</organism>
<gene>
    <name evidence="5" type="ORF">DI556_08225</name>
</gene>
<dbReference type="PANTHER" id="PTHR46796:SF6">
    <property type="entry name" value="ARAC SUBFAMILY"/>
    <property type="match status" value="1"/>
</dbReference>
<evidence type="ECO:0000313" key="5">
    <source>
        <dbReference type="EMBL" id="PZQ50051.1"/>
    </source>
</evidence>
<evidence type="ECO:0000259" key="4">
    <source>
        <dbReference type="PROSITE" id="PS01124"/>
    </source>
</evidence>
<evidence type="ECO:0000256" key="1">
    <source>
        <dbReference type="ARBA" id="ARBA00023015"/>
    </source>
</evidence>
<evidence type="ECO:0000256" key="3">
    <source>
        <dbReference type="ARBA" id="ARBA00023163"/>
    </source>
</evidence>
<dbReference type="Proteomes" id="UP000249185">
    <property type="component" value="Unassembled WGS sequence"/>
</dbReference>
<dbReference type="SMART" id="SM00342">
    <property type="entry name" value="HTH_ARAC"/>
    <property type="match status" value="1"/>
</dbReference>
<evidence type="ECO:0000256" key="2">
    <source>
        <dbReference type="ARBA" id="ARBA00023125"/>
    </source>
</evidence>
<name>A0A2W5N999_RHOSU</name>
<dbReference type="InterPro" id="IPR050204">
    <property type="entry name" value="AraC_XylS_family_regulators"/>
</dbReference>
<dbReference type="AlphaFoldDB" id="A0A2W5N999"/>
<sequence>MWRGTVSQLHELTLPEDGPPAPFGAEVAAWSLGPLAVAGGVFSARRMTRGPRLARRLGVDHYRLLLPMEASTLRFAAGEARRVVAPGQVIFSDLARPEAADCGPGELMQFIVARDVLDALMPRPSDLHGLVPEGPLAGLVVDHLRALVRRLPELSAEEARRASEASLRLIAAVAQGGAGGDARPAIEAATRRRITRHIEAHLTDPELSQETLRRRFGLSRSALYRLFQPLGGVAAYVQERRLRRIHAILSGPGRHHLGTLSWQHGFASQAHMSRSFRALFGHAPRDTEQAPAPLPAAATRDRLLSFEPILRRLDG</sequence>